<comment type="caution">
    <text evidence="1">The sequence shown here is derived from an EMBL/GenBank/DDBJ whole genome shotgun (WGS) entry which is preliminary data.</text>
</comment>
<evidence type="ECO:0000313" key="1">
    <source>
        <dbReference type="EMBL" id="KAI6659204.1"/>
    </source>
</evidence>
<dbReference type="Proteomes" id="UP001165289">
    <property type="component" value="Unassembled WGS sequence"/>
</dbReference>
<protein>
    <recommendedName>
        <fullName evidence="3">Ig-like domain-containing protein</fullName>
    </recommendedName>
</protein>
<evidence type="ECO:0008006" key="3">
    <source>
        <dbReference type="Google" id="ProtNLM"/>
    </source>
</evidence>
<sequence length="336" mass="38023">MNNMKVVIAPAISYIATGRDITLRLISSLEIKLEKRWNKIDEEGNIFELDGHDEDTLYVGPISEFDYGTYFCEVRVTGEDHFFRTESARVLRPEARPNGVQKSFNKYGISLSISTRNNRLPSTSSLSPGVSPRHPYFKGYANKQLKSTFTLTTERNVITPDQELPRVSVDSSDSSSSYCPREDNLSLSELPKIRPNRIFRRDSNLSSESDIFHENTQLTSTPLGCPETPDWSLGSSGYAIASPSLNDSNVSSPLPSPISQLRTTFYEMAALPIRSSLSRLSTRSEQIYRPQYNNEHDFRLAGYQQDSLKTPSFDVTPRKSHFRFSIRSTSDYNSNK</sequence>
<dbReference type="AlphaFoldDB" id="A0AAV7KDL2"/>
<organism evidence="1 2">
    <name type="scientific">Oopsacas minuta</name>
    <dbReference type="NCBI Taxonomy" id="111878"/>
    <lineage>
        <taxon>Eukaryota</taxon>
        <taxon>Metazoa</taxon>
        <taxon>Porifera</taxon>
        <taxon>Hexactinellida</taxon>
        <taxon>Hexasterophora</taxon>
        <taxon>Lyssacinosida</taxon>
        <taxon>Leucopsacidae</taxon>
        <taxon>Oopsacas</taxon>
    </lineage>
</organism>
<reference evidence="1 2" key="1">
    <citation type="journal article" date="2023" name="BMC Biol.">
        <title>The compact genome of the sponge Oopsacas minuta (Hexactinellida) is lacking key metazoan core genes.</title>
        <authorList>
            <person name="Santini S."/>
            <person name="Schenkelaars Q."/>
            <person name="Jourda C."/>
            <person name="Duchesne M."/>
            <person name="Belahbib H."/>
            <person name="Rocher C."/>
            <person name="Selva M."/>
            <person name="Riesgo A."/>
            <person name="Vervoort M."/>
            <person name="Leys S.P."/>
            <person name="Kodjabachian L."/>
            <person name="Le Bivic A."/>
            <person name="Borchiellini C."/>
            <person name="Claverie J.M."/>
            <person name="Renard E."/>
        </authorList>
    </citation>
    <scope>NUCLEOTIDE SEQUENCE [LARGE SCALE GENOMIC DNA]</scope>
    <source>
        <strain evidence="1">SPO-2</strain>
    </source>
</reference>
<dbReference type="EMBL" id="JAKMXF010000066">
    <property type="protein sequence ID" value="KAI6659204.1"/>
    <property type="molecule type" value="Genomic_DNA"/>
</dbReference>
<proteinExistence type="predicted"/>
<accession>A0AAV7KDL2</accession>
<keyword evidence="2" id="KW-1185">Reference proteome</keyword>
<gene>
    <name evidence="1" type="ORF">LOD99_14878</name>
</gene>
<evidence type="ECO:0000313" key="2">
    <source>
        <dbReference type="Proteomes" id="UP001165289"/>
    </source>
</evidence>
<name>A0AAV7KDL2_9METZ</name>